<feature type="compositionally biased region" description="Basic and acidic residues" evidence="2">
    <location>
        <begin position="21"/>
        <end position="33"/>
    </location>
</feature>
<gene>
    <name evidence="4" type="ORF">CLV40_107177</name>
</gene>
<keyword evidence="4" id="KW-0418">Kinase</keyword>
<dbReference type="AlphaFoldDB" id="A0A2S6GQQ6"/>
<dbReference type="Gene3D" id="3.30.565.10">
    <property type="entry name" value="Histidine kinase-like ATPase, C-terminal domain"/>
    <property type="match status" value="1"/>
</dbReference>
<dbReference type="PANTHER" id="PTHR35526:SF3">
    <property type="entry name" value="ANTI-SIGMA-F FACTOR RSBW"/>
    <property type="match status" value="1"/>
</dbReference>
<evidence type="ECO:0000313" key="5">
    <source>
        <dbReference type="Proteomes" id="UP000239203"/>
    </source>
</evidence>
<evidence type="ECO:0000256" key="2">
    <source>
        <dbReference type="SAM" id="MobiDB-lite"/>
    </source>
</evidence>
<dbReference type="InterPro" id="IPR050267">
    <property type="entry name" value="Anti-sigma-factor_SerPK"/>
</dbReference>
<keyword evidence="1" id="KW-0723">Serine/threonine-protein kinase</keyword>
<accession>A0A2S6GQQ6</accession>
<keyword evidence="5" id="KW-1185">Reference proteome</keyword>
<keyword evidence="4" id="KW-0808">Transferase</keyword>
<dbReference type="OrthoDB" id="3527613at2"/>
<feature type="domain" description="Histidine kinase/HSP90-like ATPase" evidence="3">
    <location>
        <begin position="43"/>
        <end position="153"/>
    </location>
</feature>
<evidence type="ECO:0000313" key="4">
    <source>
        <dbReference type="EMBL" id="PPK67513.1"/>
    </source>
</evidence>
<sequence length="179" mass="19309">MLDRRAVRARGGAENVSEAANDGRVRHEAENGGRVRQLATRLPSASRSAGEAREFVGAALRSWGVVETLVCDVILAASELVTNAIEHGVGEIRVELSLVAPRVRLRVWDDTREVPVRKPPSLLSERSRGLTIVDALSHAWGHEADGVGKWVWADFAVPAGSGVGGRMVEPVARHRESAK</sequence>
<dbReference type="PANTHER" id="PTHR35526">
    <property type="entry name" value="ANTI-SIGMA-F FACTOR RSBW-RELATED"/>
    <property type="match status" value="1"/>
</dbReference>
<dbReference type="SUPFAM" id="SSF55874">
    <property type="entry name" value="ATPase domain of HSP90 chaperone/DNA topoisomerase II/histidine kinase"/>
    <property type="match status" value="1"/>
</dbReference>
<comment type="caution">
    <text evidence="4">The sequence shown here is derived from an EMBL/GenBank/DDBJ whole genome shotgun (WGS) entry which is preliminary data.</text>
</comment>
<reference evidence="4 5" key="1">
    <citation type="submission" date="2018-02" db="EMBL/GenBank/DDBJ databases">
        <title>Genomic Encyclopedia of Archaeal and Bacterial Type Strains, Phase II (KMG-II): from individual species to whole genera.</title>
        <authorList>
            <person name="Goeker M."/>
        </authorList>
    </citation>
    <scope>NUCLEOTIDE SEQUENCE [LARGE SCALE GENOMIC DNA]</scope>
    <source>
        <strain evidence="4 5">YU 961-1</strain>
    </source>
</reference>
<protein>
    <submittedName>
        <fullName evidence="4">Anti-sigma regulatory factor (Ser/Thr protein kinase)</fullName>
    </submittedName>
</protein>
<dbReference type="InterPro" id="IPR003594">
    <property type="entry name" value="HATPase_dom"/>
</dbReference>
<dbReference type="Proteomes" id="UP000239203">
    <property type="component" value="Unassembled WGS sequence"/>
</dbReference>
<evidence type="ECO:0000256" key="1">
    <source>
        <dbReference type="ARBA" id="ARBA00022527"/>
    </source>
</evidence>
<proteinExistence type="predicted"/>
<dbReference type="GO" id="GO:0004674">
    <property type="term" value="F:protein serine/threonine kinase activity"/>
    <property type="evidence" value="ECO:0007669"/>
    <property type="project" value="UniProtKB-KW"/>
</dbReference>
<feature type="region of interest" description="Disordered" evidence="2">
    <location>
        <begin position="1"/>
        <end position="33"/>
    </location>
</feature>
<evidence type="ECO:0000259" key="3">
    <source>
        <dbReference type="Pfam" id="PF13581"/>
    </source>
</evidence>
<dbReference type="InterPro" id="IPR036890">
    <property type="entry name" value="HATPase_C_sf"/>
</dbReference>
<name>A0A2S6GQQ6_9PSEU</name>
<dbReference type="Pfam" id="PF13581">
    <property type="entry name" value="HATPase_c_2"/>
    <property type="match status" value="1"/>
</dbReference>
<dbReference type="CDD" id="cd16936">
    <property type="entry name" value="HATPase_RsbW-like"/>
    <property type="match status" value="1"/>
</dbReference>
<dbReference type="EMBL" id="PTIX01000007">
    <property type="protein sequence ID" value="PPK67513.1"/>
    <property type="molecule type" value="Genomic_DNA"/>
</dbReference>
<organism evidence="4 5">
    <name type="scientific">Actinokineospora auranticolor</name>
    <dbReference type="NCBI Taxonomy" id="155976"/>
    <lineage>
        <taxon>Bacteria</taxon>
        <taxon>Bacillati</taxon>
        <taxon>Actinomycetota</taxon>
        <taxon>Actinomycetes</taxon>
        <taxon>Pseudonocardiales</taxon>
        <taxon>Pseudonocardiaceae</taxon>
        <taxon>Actinokineospora</taxon>
    </lineage>
</organism>